<organism evidence="3 4">
    <name type="scientific">Mucilaginibacter gynuensis</name>
    <dbReference type="NCBI Taxonomy" id="1302236"/>
    <lineage>
        <taxon>Bacteria</taxon>
        <taxon>Pseudomonadati</taxon>
        <taxon>Bacteroidota</taxon>
        <taxon>Sphingobacteriia</taxon>
        <taxon>Sphingobacteriales</taxon>
        <taxon>Sphingobacteriaceae</taxon>
        <taxon>Mucilaginibacter</taxon>
    </lineage>
</organism>
<keyword evidence="1" id="KW-0677">Repeat</keyword>
<dbReference type="RefSeq" id="WP_345210106.1">
    <property type="nucleotide sequence ID" value="NZ_BAABFT010000002.1"/>
</dbReference>
<dbReference type="Pfam" id="PF13585">
    <property type="entry name" value="CHU_C"/>
    <property type="match status" value="1"/>
</dbReference>
<dbReference type="Proteomes" id="UP001500582">
    <property type="component" value="Unassembled WGS sequence"/>
</dbReference>
<dbReference type="CDD" id="cd14953">
    <property type="entry name" value="NHL_like_1"/>
    <property type="match status" value="2"/>
</dbReference>
<dbReference type="Gene3D" id="2.60.40.10">
    <property type="entry name" value="Immunoglobulins"/>
    <property type="match status" value="2"/>
</dbReference>
<accession>A0ABP8G1N5</accession>
<dbReference type="PROSITE" id="PS51125">
    <property type="entry name" value="NHL"/>
    <property type="match status" value="2"/>
</dbReference>
<keyword evidence="4" id="KW-1185">Reference proteome</keyword>
<reference evidence="4" key="1">
    <citation type="journal article" date="2019" name="Int. J. Syst. Evol. Microbiol.">
        <title>The Global Catalogue of Microorganisms (GCM) 10K type strain sequencing project: providing services to taxonomists for standard genome sequencing and annotation.</title>
        <authorList>
            <consortium name="The Broad Institute Genomics Platform"/>
            <consortium name="The Broad Institute Genome Sequencing Center for Infectious Disease"/>
            <person name="Wu L."/>
            <person name="Ma J."/>
        </authorList>
    </citation>
    <scope>NUCLEOTIDE SEQUENCE [LARGE SCALE GENOMIC DNA]</scope>
    <source>
        <strain evidence="4">JCM 17705</strain>
    </source>
</reference>
<feature type="repeat" description="NHL" evidence="2">
    <location>
        <begin position="173"/>
        <end position="208"/>
    </location>
</feature>
<sequence>MAAVFCCGNVFAQVPDIKYPGSYTFEVNTPITPIVPVLDGTIPGIPKGTTTLAGTGNSGATNGDKNTATFNAPDGGATDMAGNLFVADADNNLIRRITPSGDVTTFAGSGSAGKNDGKGTAASFNKPRGIAIDAQNNLYVADSENNLIRKITPDGDVTTIAGDGTVGYKNDYGTAAKFNHPFGMALDASGNLYVSDSDNNCIRKIAPDMQVTTLVGDPAKGRDDGRGQAARFNRPTGIYIGVGQVIYVADTDNNLIRLVDPSGVVSTVGGTGRAGYANGPIANATFDHPSAVVQDRHGHIYVADQGNNAIRELTLANVTTVAGTTIRGSDNGENLSASFNAPGGLMLDLYTNLYVSDTRNNKIRLVSFGSFRDFFPGLPPGLNVNPVTGVISGTPIAVIGQKPYIIAGYSATGVSYVSVSIEIKRSSNQNLNAPNISYETPKKYVINNAIPTLSPDISRGGTIPGIAAGTTTYAGTGTKGADNGDRQSATFDAPGGITIDKAGNLYIADEQNNKIRQITPAGQVKTYAGSGEIGKDNGSPNIASFNVPCNVVADDLGNLYVADTFNNMIRKIEPDGTVSSFAGTGIAGFADGDGTTAQFFRPYGIAIDRFGNLFIADTYNNRIRKIDVATRKVTTFAGGAQGNTDGNGTGARFFSPSALAFDRDGYLYVADSDNNLIRKINTAGDVVRLAGSGAAGKENGVANNASFNYPSGIVVDASNSVYVADQKNNLIRRVEYDGFVSTVAGTGLQGSRNGNNLQATFYSPNGILIDKYGNLYIGDTNNRLIRYISFGSYKINKELPPGLIFDTATGNITGTPTQLWPPTDYFVTATNAYGTGSTVVNIEVVLPSADLPQISYQTPQVYIVDEAISPLAPIKNSGTATSYAIDKTLPAGLTFNTTTGVISGKPTTPSPVTEYKITPINAAGNGPAATLTISVESNMTLTFPPLQVKNICDVDFAPGASSVNQIFYTSSNPLVATIVAGKIHITGPGTTIITANDGNPPPIQQTLTVNSIDKPTLTIGTNANLQCDGRDVTYTAVPVGAGNNPTYQWYVNDVAANETRGSFTINTLKNGDKVTAVVTNNSTCVPLSSDPSNAITVIIEPLTTTSVTISSNITGPVCGATPVTFRATAQNTQEIPIFQWQINGNASGSNSATFTTSGLMDGDVITCTINSGGLCIVNPFAVSNAITVAVLPESECVVKIPNTFTPNADGYNDTWTITGLSKAPNCVVNVYNRYGTIVYQSTGYSKPWDGTSSGSAIPSGTYYYMIDQRNGRPRLAGSITILR</sequence>
<proteinExistence type="predicted"/>
<evidence type="ECO:0000256" key="2">
    <source>
        <dbReference type="PROSITE-ProRule" id="PRU00504"/>
    </source>
</evidence>
<evidence type="ECO:0000256" key="1">
    <source>
        <dbReference type="ARBA" id="ARBA00022737"/>
    </source>
</evidence>
<gene>
    <name evidence="3" type="ORF">GCM10023149_12030</name>
</gene>
<dbReference type="SUPFAM" id="SSF49313">
    <property type="entry name" value="Cadherin-like"/>
    <property type="match status" value="1"/>
</dbReference>
<dbReference type="Pfam" id="PF05345">
    <property type="entry name" value="He_PIG"/>
    <property type="match status" value="2"/>
</dbReference>
<dbReference type="InterPro" id="IPR001258">
    <property type="entry name" value="NHL_repeat"/>
</dbReference>
<dbReference type="InterPro" id="IPR011041">
    <property type="entry name" value="Quinoprot_gluc/sorb_DH_b-prop"/>
</dbReference>
<dbReference type="InterPro" id="IPR015919">
    <property type="entry name" value="Cadherin-like_sf"/>
</dbReference>
<dbReference type="PANTHER" id="PTHR13833">
    <property type="match status" value="1"/>
</dbReference>
<dbReference type="SUPFAM" id="SSF50952">
    <property type="entry name" value="Soluble quinoprotein glucose dehydrogenase"/>
    <property type="match status" value="1"/>
</dbReference>
<dbReference type="SUPFAM" id="SSF101898">
    <property type="entry name" value="NHL repeat"/>
    <property type="match status" value="1"/>
</dbReference>
<dbReference type="InterPro" id="IPR013783">
    <property type="entry name" value="Ig-like_fold"/>
</dbReference>
<protein>
    <recommendedName>
        <fullName evidence="5">Gliding motility-associated-like protein</fullName>
    </recommendedName>
</protein>
<comment type="caution">
    <text evidence="3">The sequence shown here is derived from an EMBL/GenBank/DDBJ whole genome shotgun (WGS) entry which is preliminary data.</text>
</comment>
<dbReference type="Pfam" id="PF01436">
    <property type="entry name" value="NHL"/>
    <property type="match status" value="3"/>
</dbReference>
<dbReference type="SUPFAM" id="SSF63829">
    <property type="entry name" value="Calcium-dependent phosphotriesterase"/>
    <property type="match status" value="1"/>
</dbReference>
<dbReference type="InterPro" id="IPR026341">
    <property type="entry name" value="T9SS_type_B"/>
</dbReference>
<evidence type="ECO:0000313" key="4">
    <source>
        <dbReference type="Proteomes" id="UP001500582"/>
    </source>
</evidence>
<feature type="repeat" description="NHL" evidence="2">
    <location>
        <begin position="124"/>
        <end position="154"/>
    </location>
</feature>
<dbReference type="Gene3D" id="2.120.10.30">
    <property type="entry name" value="TolB, C-terminal domain"/>
    <property type="match status" value="6"/>
</dbReference>
<dbReference type="EMBL" id="BAABFT010000002">
    <property type="protein sequence ID" value="GAA4315425.1"/>
    <property type="molecule type" value="Genomic_DNA"/>
</dbReference>
<dbReference type="InterPro" id="IPR011042">
    <property type="entry name" value="6-blade_b-propeller_TolB-like"/>
</dbReference>
<evidence type="ECO:0000313" key="3">
    <source>
        <dbReference type="EMBL" id="GAA4315425.1"/>
    </source>
</evidence>
<dbReference type="NCBIfam" id="TIGR04131">
    <property type="entry name" value="Bac_Flav_CTERM"/>
    <property type="match status" value="1"/>
</dbReference>
<evidence type="ECO:0008006" key="5">
    <source>
        <dbReference type="Google" id="ProtNLM"/>
    </source>
</evidence>
<name>A0ABP8G1N5_9SPHI</name>
<dbReference type="PANTHER" id="PTHR13833:SF71">
    <property type="entry name" value="NHL DOMAIN-CONTAINING PROTEIN"/>
    <property type="match status" value="1"/>
</dbReference>